<organism evidence="11">
    <name type="scientific">Fusarium oxysporum f. sp. pisi HDV247</name>
    <dbReference type="NCBI Taxonomy" id="1080344"/>
    <lineage>
        <taxon>Eukaryota</taxon>
        <taxon>Fungi</taxon>
        <taxon>Dikarya</taxon>
        <taxon>Ascomycota</taxon>
        <taxon>Pezizomycotina</taxon>
        <taxon>Sordariomycetes</taxon>
        <taxon>Hypocreomycetidae</taxon>
        <taxon>Hypocreales</taxon>
        <taxon>Nectriaceae</taxon>
        <taxon>Fusarium</taxon>
        <taxon>Fusarium oxysporum species complex</taxon>
    </lineage>
</organism>
<evidence type="ECO:0000256" key="1">
    <source>
        <dbReference type="ARBA" id="ARBA00001798"/>
    </source>
</evidence>
<evidence type="ECO:0000256" key="4">
    <source>
        <dbReference type="ARBA" id="ARBA00022723"/>
    </source>
</evidence>
<evidence type="ECO:0000313" key="11">
    <source>
        <dbReference type="EMBL" id="EXA46763.1"/>
    </source>
</evidence>
<keyword evidence="5" id="KW-0677">Repeat</keyword>
<keyword evidence="4" id="KW-0479">Metal-binding</keyword>
<feature type="compositionally biased region" description="Low complexity" evidence="9">
    <location>
        <begin position="357"/>
        <end position="369"/>
    </location>
</feature>
<dbReference type="AlphaFoldDB" id="W9PNQ5"/>
<dbReference type="Proteomes" id="UP000030751">
    <property type="component" value="Unassembled WGS sequence"/>
</dbReference>
<evidence type="ECO:0000259" key="10">
    <source>
        <dbReference type="PROSITE" id="PS51873"/>
    </source>
</evidence>
<dbReference type="GO" id="GO:0008270">
    <property type="term" value="F:zinc ion binding"/>
    <property type="evidence" value="ECO:0007669"/>
    <property type="project" value="UniProtKB-KW"/>
</dbReference>
<dbReference type="HOGENOM" id="CLU_453431_0_0_1"/>
<dbReference type="GO" id="GO:0061630">
    <property type="term" value="F:ubiquitin protein ligase activity"/>
    <property type="evidence" value="ECO:0007669"/>
    <property type="project" value="UniProtKB-EC"/>
</dbReference>
<dbReference type="SUPFAM" id="SSF57850">
    <property type="entry name" value="RING/U-box"/>
    <property type="match status" value="2"/>
</dbReference>
<dbReference type="GO" id="GO:0016567">
    <property type="term" value="P:protein ubiquitination"/>
    <property type="evidence" value="ECO:0007669"/>
    <property type="project" value="InterPro"/>
</dbReference>
<dbReference type="EC" id="2.3.2.31" evidence="2"/>
<keyword evidence="3" id="KW-0808">Transferase</keyword>
<dbReference type="CDD" id="cd20335">
    <property type="entry name" value="BRcat_RBR"/>
    <property type="match status" value="1"/>
</dbReference>
<dbReference type="Pfam" id="PF01485">
    <property type="entry name" value="IBR"/>
    <property type="match status" value="1"/>
</dbReference>
<keyword evidence="8" id="KW-0862">Zinc</keyword>
<keyword evidence="7" id="KW-0833">Ubl conjugation pathway</keyword>
<dbReference type="OrthoDB" id="10009520at2759"/>
<dbReference type="InterPro" id="IPR044066">
    <property type="entry name" value="TRIAD_supradom"/>
</dbReference>
<feature type="region of interest" description="Disordered" evidence="9">
    <location>
        <begin position="315"/>
        <end position="458"/>
    </location>
</feature>
<keyword evidence="6" id="KW-0863">Zinc-finger</keyword>
<evidence type="ECO:0000256" key="2">
    <source>
        <dbReference type="ARBA" id="ARBA00012251"/>
    </source>
</evidence>
<reference evidence="11" key="1">
    <citation type="submission" date="2011-10" db="EMBL/GenBank/DDBJ databases">
        <title>The Genome Sequence of Fusarium oxysporum HDV247.</title>
        <authorList>
            <consortium name="The Broad Institute Genome Sequencing Platform"/>
            <person name="Ma L.-J."/>
            <person name="Gale L.R."/>
            <person name="Schwartz D.C."/>
            <person name="Zhou S."/>
            <person name="Corby-Kistler H."/>
            <person name="Young S.K."/>
            <person name="Zeng Q."/>
            <person name="Gargeya S."/>
            <person name="Fitzgerald M."/>
            <person name="Haas B."/>
            <person name="Abouelleil A."/>
            <person name="Alvarado L."/>
            <person name="Arachchi H.M."/>
            <person name="Berlin A."/>
            <person name="Brown A."/>
            <person name="Chapman S.B."/>
            <person name="Chen Z."/>
            <person name="Dunbar C."/>
            <person name="Freedman E."/>
            <person name="Gearin G."/>
            <person name="Goldberg J."/>
            <person name="Griggs A."/>
            <person name="Gujja S."/>
            <person name="Heiman D."/>
            <person name="Howarth C."/>
            <person name="Larson L."/>
            <person name="Lui A."/>
            <person name="MacDonald P.J.P."/>
            <person name="Montmayeur A."/>
            <person name="Murphy C."/>
            <person name="Neiman D."/>
            <person name="Pearson M."/>
            <person name="Priest M."/>
            <person name="Roberts A."/>
            <person name="Saif S."/>
            <person name="Shea T."/>
            <person name="Shenoy N."/>
            <person name="Sisk P."/>
            <person name="Stolte C."/>
            <person name="Sykes S."/>
            <person name="Wortman J."/>
            <person name="Nusbaum C."/>
            <person name="Birren B."/>
        </authorList>
    </citation>
    <scope>NUCLEOTIDE SEQUENCE [LARGE SCALE GENOMIC DNA]</scope>
    <source>
        <strain evidence="11">HDV247</strain>
    </source>
</reference>
<dbReference type="PANTHER" id="PTHR11685">
    <property type="entry name" value="RBR FAMILY RING FINGER AND IBR DOMAIN-CONTAINING"/>
    <property type="match status" value="1"/>
</dbReference>
<evidence type="ECO:0000256" key="3">
    <source>
        <dbReference type="ARBA" id="ARBA00022679"/>
    </source>
</evidence>
<dbReference type="InterPro" id="IPR002867">
    <property type="entry name" value="IBR_dom"/>
</dbReference>
<accession>W9PNQ5</accession>
<reference evidence="11" key="2">
    <citation type="submission" date="2012-05" db="EMBL/GenBank/DDBJ databases">
        <title>Annotation of the Genome Sequence of Fusarium oxysporum HDV247.</title>
        <authorList>
            <consortium name="The Broad Institute Genomics Platform"/>
            <person name="Ma L.-J."/>
            <person name="Corby-Kistler H."/>
            <person name="Broz K."/>
            <person name="Gale L.R."/>
            <person name="Jonkers W."/>
            <person name="O'Donnell K."/>
            <person name="Ploetz R."/>
            <person name="Steinberg C."/>
            <person name="Schwartz D.C."/>
            <person name="VanEtten H."/>
            <person name="Zhou S."/>
            <person name="Young S.K."/>
            <person name="Zeng Q."/>
            <person name="Gargeya S."/>
            <person name="Fitzgerald M."/>
            <person name="Abouelleil A."/>
            <person name="Alvarado L."/>
            <person name="Chapman S.B."/>
            <person name="Gainer-Dewar J."/>
            <person name="Goldberg J."/>
            <person name="Griggs A."/>
            <person name="Gujja S."/>
            <person name="Hansen M."/>
            <person name="Howarth C."/>
            <person name="Imamovic A."/>
            <person name="Ireland A."/>
            <person name="Larimer J."/>
            <person name="McCowan C."/>
            <person name="Murphy C."/>
            <person name="Pearson M."/>
            <person name="Poon T.W."/>
            <person name="Priest M."/>
            <person name="Roberts A."/>
            <person name="Saif S."/>
            <person name="Shea T."/>
            <person name="Sykes S."/>
            <person name="Wortman J."/>
            <person name="Nusbaum C."/>
            <person name="Birren B."/>
        </authorList>
    </citation>
    <scope>NUCLEOTIDE SEQUENCE</scope>
    <source>
        <strain evidence="11">HDV247</strain>
    </source>
</reference>
<feature type="domain" description="RING-type" evidence="10">
    <location>
        <begin position="120"/>
        <end position="309"/>
    </location>
</feature>
<evidence type="ECO:0000256" key="5">
    <source>
        <dbReference type="ARBA" id="ARBA00022737"/>
    </source>
</evidence>
<evidence type="ECO:0000256" key="8">
    <source>
        <dbReference type="ARBA" id="ARBA00022833"/>
    </source>
</evidence>
<evidence type="ECO:0000256" key="7">
    <source>
        <dbReference type="ARBA" id="ARBA00022786"/>
    </source>
</evidence>
<dbReference type="EMBL" id="JH650970">
    <property type="protein sequence ID" value="EXA46763.1"/>
    <property type="molecule type" value="Genomic_DNA"/>
</dbReference>
<evidence type="ECO:0000256" key="6">
    <source>
        <dbReference type="ARBA" id="ARBA00022771"/>
    </source>
</evidence>
<dbReference type="Gene3D" id="1.20.120.1750">
    <property type="match status" value="1"/>
</dbReference>
<feature type="compositionally biased region" description="Basic and acidic residues" evidence="9">
    <location>
        <begin position="388"/>
        <end position="426"/>
    </location>
</feature>
<evidence type="ECO:0000256" key="9">
    <source>
        <dbReference type="SAM" id="MobiDB-lite"/>
    </source>
</evidence>
<protein>
    <recommendedName>
        <fullName evidence="2">RBR-type E3 ubiquitin transferase</fullName>
        <ecNumber evidence="2">2.3.2.31</ecNumber>
    </recommendedName>
</protein>
<proteinExistence type="predicted"/>
<sequence length="653" mass="75801">MQPPASVRHLPSMSDVSDALDRVHPDFLDLLIRHELLRPEGDDGFSEPYLARLISIALELAEDDEQAFLVGRIITEEELAFERLRSPEVRNTNHRIVLDRTERRIVFREAANDPAPEQGNGEDCMICGDDAHFRALCGHNYCLPCYREAIRVGLRSQEEFPPRCCEPITEEGVALARAPALVHLFRQMREEADVPIHDRLYCHDGNCAAFIPPDRNGHCLLCDTHTCRDCGERGHPGQPCREGAAEEDVWATMDENRTVNCPGCGRMIELAEACNHMTCPCGQEFCFICGRVWHTCNCPVYGGFHLMVPMRDRPGRKPEQYRRRPHPTEGAAADRADGALRIPQLRPIQGEEERVPPRVGGPRRVVRPLVLPPPEEPQEPREQRRRGEHHEQEHHHGERYNDGERHHHEERRYHDERNQDAYERERNRRRAERRADVPMEPRRVEPLMVGRPPDAPHLRRVSRNRAHAGDMRMANHIVDVQGGYVPEIRMDRRRDDGRAAMEALMPGMGRMQINEQCIERPPARDDRRLPRLYRNEMDAPQINYQGRFYNERDAPQMNVPRRPYNVMDAPQIDRSRREEAYDAMDAEARRINQNRLLAMNREAARLAAQDPPRQQGRNRQGHYRDDVYGEILIDSDDDLYGDDRGYDTRRPRY</sequence>
<dbReference type="CDD" id="cd22584">
    <property type="entry name" value="Rcat_RBR_unk"/>
    <property type="match status" value="1"/>
</dbReference>
<name>W9PNQ5_FUSOX</name>
<comment type="catalytic activity">
    <reaction evidence="1">
        <text>[E2 ubiquitin-conjugating enzyme]-S-ubiquitinyl-L-cysteine + [acceptor protein]-L-lysine = [E2 ubiquitin-conjugating enzyme]-L-cysteine + [acceptor protein]-N(6)-ubiquitinyl-L-lysine.</text>
        <dbReference type="EC" id="2.3.2.31"/>
    </reaction>
</comment>
<feature type="region of interest" description="Disordered" evidence="9">
    <location>
        <begin position="606"/>
        <end position="626"/>
    </location>
</feature>
<dbReference type="InterPro" id="IPR031127">
    <property type="entry name" value="E3_UB_ligase_RBR"/>
</dbReference>
<feature type="compositionally biased region" description="Basic and acidic residues" evidence="9">
    <location>
        <begin position="433"/>
        <end position="445"/>
    </location>
</feature>
<dbReference type="PROSITE" id="PS51873">
    <property type="entry name" value="TRIAD"/>
    <property type="match status" value="1"/>
</dbReference>
<gene>
    <name evidence="11" type="ORF">FOVG_04096</name>
</gene>